<dbReference type="Proteomes" id="UP000068137">
    <property type="component" value="Chromosome"/>
</dbReference>
<accession>A0A0M3TBN9</accession>
<dbReference type="Gene3D" id="1.20.58.220">
    <property type="entry name" value="Phosphate transport system protein phou homolog 2, domain 2"/>
    <property type="match status" value="1"/>
</dbReference>
<protein>
    <submittedName>
        <fullName evidence="5">Phosphate-specific transport system accessory protein PhoU</fullName>
    </submittedName>
</protein>
<evidence type="ECO:0000259" key="3">
    <source>
        <dbReference type="Pfam" id="PF01895"/>
    </source>
</evidence>
<dbReference type="Pfam" id="PF01895">
    <property type="entry name" value="PhoU"/>
    <property type="match status" value="2"/>
</dbReference>
<reference evidence="5 7" key="3">
    <citation type="submission" date="2019-04" db="EMBL/GenBank/DDBJ databases">
        <authorList>
            <person name="Seth-Smith MB H."/>
            <person name="Seth-Smith H."/>
        </authorList>
    </citation>
    <scope>NUCLEOTIDE SEQUENCE [LARGE SCALE GENOMIC DNA]</scope>
    <source>
        <strain evidence="5">USB-603019</strain>
    </source>
</reference>
<dbReference type="RefSeq" id="WP_053962270.1">
    <property type="nucleotide sequence ID" value="NZ_CAJPTR010000025.1"/>
</dbReference>
<dbReference type="GO" id="GO:0006817">
    <property type="term" value="P:phosphate ion transport"/>
    <property type="evidence" value="ECO:0007669"/>
    <property type="project" value="UniProtKB-KW"/>
</dbReference>
<dbReference type="EMBL" id="LR584267">
    <property type="protein sequence ID" value="VHO01199.1"/>
    <property type="molecule type" value="Genomic_DNA"/>
</dbReference>
<feature type="coiled-coil region" evidence="2">
    <location>
        <begin position="2"/>
        <end position="33"/>
    </location>
</feature>
<evidence type="ECO:0000313" key="7">
    <source>
        <dbReference type="Proteomes" id="UP000324288"/>
    </source>
</evidence>
<keyword evidence="1" id="KW-0813">Transport</keyword>
<dbReference type="GO" id="GO:0030643">
    <property type="term" value="P:intracellular phosphate ion homeostasis"/>
    <property type="evidence" value="ECO:0007669"/>
    <property type="project" value="InterPro"/>
</dbReference>
<dbReference type="STRING" id="1528099.AL705_06225"/>
<feature type="domain" description="PhoU" evidence="3">
    <location>
        <begin position="121"/>
        <end position="204"/>
    </location>
</feature>
<feature type="domain" description="PhoU" evidence="3">
    <location>
        <begin position="18"/>
        <end position="103"/>
    </location>
</feature>
<evidence type="ECO:0000313" key="4">
    <source>
        <dbReference type="EMBL" id="ALE19230.1"/>
    </source>
</evidence>
<evidence type="ECO:0000313" key="6">
    <source>
        <dbReference type="Proteomes" id="UP000068137"/>
    </source>
</evidence>
<reference evidence="4 6" key="1">
    <citation type="journal article" date="2015" name="Genome Announc.">
        <title>Complete Genome Sequences for Two Strains of a Novel Fastidious, Partially Acid-Fast, Gram-Positive Corynebacterineae Bacterium, Derived from Human Clinical Samples.</title>
        <authorList>
            <person name="Nicholson A.C."/>
            <person name="Bell M."/>
            <person name="Humrighouse B.W."/>
            <person name="McQuiston J.R."/>
        </authorList>
    </citation>
    <scope>NUCLEOTIDE SEQUENCE [LARGE SCALE GENOMIC DNA]</scope>
    <source>
        <strain evidence="4 6">X1698</strain>
    </source>
</reference>
<dbReference type="InterPro" id="IPR026022">
    <property type="entry name" value="PhoU_dom"/>
</dbReference>
<dbReference type="SUPFAM" id="SSF109755">
    <property type="entry name" value="PhoU-like"/>
    <property type="match status" value="1"/>
</dbReference>
<name>A0A0M3TBN9_9ACTN</name>
<organism evidence="4 6">
    <name type="scientific">Lawsonella clevelandensis</name>
    <dbReference type="NCBI Taxonomy" id="1528099"/>
    <lineage>
        <taxon>Bacteria</taxon>
        <taxon>Bacillati</taxon>
        <taxon>Actinomycetota</taxon>
        <taxon>Actinomycetes</taxon>
        <taxon>Mycobacteriales</taxon>
        <taxon>Lawsonellaceae</taxon>
        <taxon>Lawsonella</taxon>
    </lineage>
</organism>
<dbReference type="PANTHER" id="PTHR42930">
    <property type="entry name" value="PHOSPHATE-SPECIFIC TRANSPORT SYSTEM ACCESSORY PROTEIN PHOU"/>
    <property type="match status" value="1"/>
</dbReference>
<keyword evidence="2" id="KW-0175">Coiled coil</keyword>
<dbReference type="EMBL" id="CP012390">
    <property type="protein sequence ID" value="ALE19230.1"/>
    <property type="molecule type" value="Genomic_DNA"/>
</dbReference>
<dbReference type="GO" id="GO:0045936">
    <property type="term" value="P:negative regulation of phosphate metabolic process"/>
    <property type="evidence" value="ECO:0007669"/>
    <property type="project" value="InterPro"/>
</dbReference>
<dbReference type="PATRIC" id="fig|1528099.3.peg.1228"/>
<dbReference type="InterPro" id="IPR038078">
    <property type="entry name" value="PhoU-like_sf"/>
</dbReference>
<evidence type="ECO:0000313" key="5">
    <source>
        <dbReference type="EMBL" id="VHO01199.1"/>
    </source>
</evidence>
<dbReference type="KEGG" id="cbq:AL705_06225"/>
<dbReference type="PANTHER" id="PTHR42930:SF3">
    <property type="entry name" value="PHOSPHATE-SPECIFIC TRANSPORT SYSTEM ACCESSORY PROTEIN PHOU"/>
    <property type="match status" value="1"/>
</dbReference>
<sequence length="229" mass="25273">MRTAYQHQLDTLKRRLQDLLQQATRNLQLATSALLNADLSAAEQVISGADKLSVDAHEMAVLSFDLLALQAPVASDLRQVVSAMNSVNDARHMTVHALHIADLARDHHPDCCVPDEAIDLIESMAKLATAEGHTAVQVLDEMDIDTARWLGERHLRMHDYREAALALVRTSSCTFSPRQAADLALLAHYLERFGDYAVDAAQRVIYLVTGEDPEMDELAEAAQEAAEHD</sequence>
<reference evidence="4" key="2">
    <citation type="journal article" date="2016" name="Int. J. Syst. Evol. Microbiol.">
        <title>Lawsonella clevelandensis gen. nov., sp. nov., a new member of the suborder Corynebacterineae isolated from human abscesses.</title>
        <authorList>
            <person name="Bell M.E."/>
            <person name="Bernard K.A."/>
            <person name="Harrington S.M."/>
            <person name="Patel N.B."/>
            <person name="Tucker T.A."/>
            <person name="Metcalfe M.G."/>
            <person name="McQuiston J.R."/>
        </authorList>
    </citation>
    <scope>NUCLEOTIDE SEQUENCE</scope>
    <source>
        <strain evidence="4">X1698</strain>
    </source>
</reference>
<dbReference type="OrthoDB" id="9814256at2"/>
<evidence type="ECO:0000256" key="2">
    <source>
        <dbReference type="SAM" id="Coils"/>
    </source>
</evidence>
<keyword evidence="1" id="KW-0592">Phosphate transport</keyword>
<proteinExistence type="predicted"/>
<keyword evidence="7" id="KW-1185">Reference proteome</keyword>
<dbReference type="Proteomes" id="UP000324288">
    <property type="component" value="Chromosome"/>
</dbReference>
<dbReference type="InterPro" id="IPR028366">
    <property type="entry name" value="PhoU"/>
</dbReference>
<dbReference type="AlphaFoldDB" id="A0A0M3TBN9"/>
<gene>
    <name evidence="5" type="primary">phoU1</name>
    <name evidence="4" type="ORF">AL705_06225</name>
    <name evidence="5" type="ORF">LC603019_01232</name>
</gene>
<evidence type="ECO:0000256" key="1">
    <source>
        <dbReference type="ARBA" id="ARBA00022592"/>
    </source>
</evidence>
<dbReference type="GeneID" id="84895136"/>